<keyword evidence="4" id="KW-1185">Reference proteome</keyword>
<dbReference type="InterPro" id="IPR005586">
    <property type="entry name" value="ABC_trans_aux"/>
</dbReference>
<feature type="domain" description="ABC-type transport auxiliary lipoprotein component" evidence="2">
    <location>
        <begin position="36"/>
        <end position="192"/>
    </location>
</feature>
<dbReference type="SUPFAM" id="SSF159594">
    <property type="entry name" value="XCC0632-like"/>
    <property type="match status" value="1"/>
</dbReference>
<feature type="chain" id="PRO_5015556062" evidence="1">
    <location>
        <begin position="30"/>
        <end position="204"/>
    </location>
</feature>
<feature type="signal peptide" evidence="1">
    <location>
        <begin position="1"/>
        <end position="29"/>
    </location>
</feature>
<accession>A0A2T4JWL4</accession>
<proteinExistence type="predicted"/>
<dbReference type="Pfam" id="PF03886">
    <property type="entry name" value="ABC_trans_aux"/>
    <property type="match status" value="1"/>
</dbReference>
<organism evidence="3 4">
    <name type="scientific">Cereibacter changlensis JA139</name>
    <dbReference type="NCBI Taxonomy" id="1188249"/>
    <lineage>
        <taxon>Bacteria</taxon>
        <taxon>Pseudomonadati</taxon>
        <taxon>Pseudomonadota</taxon>
        <taxon>Alphaproteobacteria</taxon>
        <taxon>Rhodobacterales</taxon>
        <taxon>Paracoccaceae</taxon>
        <taxon>Cereibacter</taxon>
    </lineage>
</organism>
<dbReference type="OrthoDB" id="9808689at2"/>
<evidence type="ECO:0000313" key="4">
    <source>
        <dbReference type="Proteomes" id="UP000241010"/>
    </source>
</evidence>
<keyword evidence="1" id="KW-0732">Signal</keyword>
<evidence type="ECO:0000256" key="1">
    <source>
        <dbReference type="SAM" id="SignalP"/>
    </source>
</evidence>
<dbReference type="Proteomes" id="UP000241010">
    <property type="component" value="Unassembled WGS sequence"/>
</dbReference>
<sequence>MKTLSRLIAPVVALSLLSGCAAVTRVSGAAEPLNSFTLAPATYPNAPVGGSGHIVIEEASTSGALATDRILIKPSRVQAAYLPQSRWTDPAPVLVQTLLLSSLQNAGGFRLVARDAKGLQPDFTLMTELRDFQAEAPAGAAPVVKVGMTLTLIREADRRILATRRLDASAAAASDGTADVVVAFDAATSQILGQAVAWVQSNAR</sequence>
<dbReference type="AlphaFoldDB" id="A0A2T4JWL4"/>
<comment type="caution">
    <text evidence="3">The sequence shown here is derived from an EMBL/GenBank/DDBJ whole genome shotgun (WGS) entry which is preliminary data.</text>
</comment>
<protein>
    <submittedName>
        <fullName evidence="3">ABC transporter</fullName>
    </submittedName>
</protein>
<name>A0A2T4JWL4_9RHOB</name>
<evidence type="ECO:0000313" key="3">
    <source>
        <dbReference type="EMBL" id="PTE22308.1"/>
    </source>
</evidence>
<gene>
    <name evidence="3" type="ORF">C5F48_07925</name>
</gene>
<dbReference type="EMBL" id="PZKG01000025">
    <property type="protein sequence ID" value="PTE22308.1"/>
    <property type="molecule type" value="Genomic_DNA"/>
</dbReference>
<dbReference type="RefSeq" id="WP_107663365.1">
    <property type="nucleotide sequence ID" value="NZ_PZKG01000025.1"/>
</dbReference>
<dbReference type="PROSITE" id="PS51257">
    <property type="entry name" value="PROKAR_LIPOPROTEIN"/>
    <property type="match status" value="1"/>
</dbReference>
<reference evidence="3 4" key="1">
    <citation type="submission" date="2018-03" db="EMBL/GenBank/DDBJ databases">
        <title>Cereibacter changlensis.</title>
        <authorList>
            <person name="Meyer T.E."/>
            <person name="Miller S."/>
            <person name="Lodha T."/>
            <person name="Gandham S."/>
            <person name="Chintalapati S."/>
            <person name="Chintalapati V.R."/>
        </authorList>
    </citation>
    <scope>NUCLEOTIDE SEQUENCE [LARGE SCALE GENOMIC DNA]</scope>
    <source>
        <strain evidence="3 4">JA139</strain>
    </source>
</reference>
<dbReference type="Gene3D" id="3.40.50.10610">
    <property type="entry name" value="ABC-type transport auxiliary lipoprotein component"/>
    <property type="match status" value="1"/>
</dbReference>
<evidence type="ECO:0000259" key="2">
    <source>
        <dbReference type="Pfam" id="PF03886"/>
    </source>
</evidence>